<feature type="region of interest" description="Disordered" evidence="3">
    <location>
        <begin position="400"/>
        <end position="447"/>
    </location>
</feature>
<evidence type="ECO:0000313" key="4">
    <source>
        <dbReference type="EMBL" id="KAJ9663583.1"/>
    </source>
</evidence>
<dbReference type="InterPro" id="IPR007268">
    <property type="entry name" value="Rad9/Ddc1"/>
</dbReference>
<comment type="caution">
    <text evidence="4">The sequence shown here is derived from an EMBL/GenBank/DDBJ whole genome shotgun (WGS) entry which is preliminary data.</text>
</comment>
<comment type="function">
    <text evidence="2">Acts in DNA repair and mutagenesis. Involved in promoting resistance to ionizing radiation and UV light, as well as regulating cell cycle progression after irradiation.</text>
</comment>
<dbReference type="PANTHER" id="PTHR15237">
    <property type="entry name" value="DNA REPAIR PROTEIN RAD9"/>
    <property type="match status" value="1"/>
</dbReference>
<reference evidence="4" key="1">
    <citation type="submission" date="2022-10" db="EMBL/GenBank/DDBJ databases">
        <title>Culturing micro-colonial fungi from biological soil crusts in the Mojave desert and describing Neophaeococcomyces mojavensis, and introducing the new genera and species Taxawa tesnikishii.</title>
        <authorList>
            <person name="Kurbessoian T."/>
            <person name="Stajich J.E."/>
        </authorList>
    </citation>
    <scope>NUCLEOTIDE SEQUENCE</scope>
    <source>
        <strain evidence="4">TK_1</strain>
    </source>
</reference>
<name>A0ABQ9NPH4_9PEZI</name>
<dbReference type="InterPro" id="IPR046938">
    <property type="entry name" value="DNA_clamp_sf"/>
</dbReference>
<proteinExistence type="inferred from homology"/>
<dbReference type="Gene3D" id="3.70.10.10">
    <property type="match status" value="1"/>
</dbReference>
<protein>
    <recommendedName>
        <fullName evidence="2">DNA repair protein rad9</fullName>
    </recommendedName>
</protein>
<gene>
    <name evidence="4" type="ORF">H2201_005544</name>
</gene>
<dbReference type="InterPro" id="IPR026584">
    <property type="entry name" value="Rad9"/>
</dbReference>
<dbReference type="Pfam" id="PF04139">
    <property type="entry name" value="Rad9"/>
    <property type="match status" value="1"/>
</dbReference>
<keyword evidence="2" id="KW-0227">DNA damage</keyword>
<feature type="compositionally biased region" description="Polar residues" evidence="3">
    <location>
        <begin position="316"/>
        <end position="328"/>
    </location>
</feature>
<feature type="compositionally biased region" description="Polar residues" evidence="3">
    <location>
        <begin position="363"/>
        <end position="372"/>
    </location>
</feature>
<dbReference type="SUPFAM" id="SSF55979">
    <property type="entry name" value="DNA clamp"/>
    <property type="match status" value="1"/>
</dbReference>
<keyword evidence="5" id="KW-1185">Reference proteome</keyword>
<comment type="similarity">
    <text evidence="1 2">Belongs to the rad9 family.</text>
</comment>
<accession>A0ABQ9NPH4</accession>
<evidence type="ECO:0000256" key="1">
    <source>
        <dbReference type="ARBA" id="ARBA00008494"/>
    </source>
</evidence>
<organism evidence="4 5">
    <name type="scientific">Coniosporium apollinis</name>
    <dbReference type="NCBI Taxonomy" id="61459"/>
    <lineage>
        <taxon>Eukaryota</taxon>
        <taxon>Fungi</taxon>
        <taxon>Dikarya</taxon>
        <taxon>Ascomycota</taxon>
        <taxon>Pezizomycotina</taxon>
        <taxon>Dothideomycetes</taxon>
        <taxon>Dothideomycetes incertae sedis</taxon>
        <taxon>Coniosporium</taxon>
    </lineage>
</organism>
<evidence type="ECO:0000256" key="2">
    <source>
        <dbReference type="PIRNR" id="PIRNR009303"/>
    </source>
</evidence>
<dbReference type="PANTHER" id="PTHR15237:SF0">
    <property type="entry name" value="CELL CYCLE CHECKPOINT CONTROL PROTEIN"/>
    <property type="match status" value="1"/>
</dbReference>
<dbReference type="Proteomes" id="UP001172684">
    <property type="component" value="Unassembled WGS sequence"/>
</dbReference>
<evidence type="ECO:0000313" key="5">
    <source>
        <dbReference type="Proteomes" id="UP001172684"/>
    </source>
</evidence>
<dbReference type="PIRSF" id="PIRSF009303">
    <property type="entry name" value="Cell_cycle_RAD9"/>
    <property type="match status" value="1"/>
</dbReference>
<sequence>MVSLNFTLSPESSVKIHDALLCLAKFSESVSIEARQDKLSLTALNSSKSAYASVSLEASRFFSSYSCAPSKGSTEGRFTCRLYNKALLSVFKGRIADARGRDSAIDRCEVSVQERPDEVECRLVVKMVHNQGVTKTYKLTYESVEVMHALFDKNMAQNRWKIQAGCLKEFIEYFGPKTEQLDIYSEDGRVTFMSFTEKITDGKSGSSSGLLGQDANSPADILKHPLQTAVSASTADFEEFSAQEKLHIIISVKDFKAIVTHADNLRADMSACYSQPTRPLQFSYGGEGMHCEFTLMTAGDYRGTPAPAPSHAVASRSISRAQSTASARTDNHPAPVEMPPPSESGSRASTRRNKVPGSARPPASSNLQQPQSDPEPLFVPLEEEDRRWDPVVYRDEEETLGWDASADNDNVPHHTFRDTAPAARSATDDSAEGLAPTQRVSQIRGLW</sequence>
<feature type="region of interest" description="Disordered" evidence="3">
    <location>
        <begin position="305"/>
        <end position="383"/>
    </location>
</feature>
<evidence type="ECO:0000256" key="3">
    <source>
        <dbReference type="SAM" id="MobiDB-lite"/>
    </source>
</evidence>
<dbReference type="EMBL" id="JAPDRL010000042">
    <property type="protein sequence ID" value="KAJ9663583.1"/>
    <property type="molecule type" value="Genomic_DNA"/>
</dbReference>